<dbReference type="GO" id="GO:0000032">
    <property type="term" value="P:cell wall mannoprotein biosynthetic process"/>
    <property type="evidence" value="ECO:0007669"/>
    <property type="project" value="TreeGrafter"/>
</dbReference>
<dbReference type="GO" id="GO:0006487">
    <property type="term" value="P:protein N-linked glycosylation"/>
    <property type="evidence" value="ECO:0007669"/>
    <property type="project" value="TreeGrafter"/>
</dbReference>
<evidence type="ECO:0000256" key="2">
    <source>
        <dbReference type="ARBA" id="ARBA00022679"/>
    </source>
</evidence>
<keyword evidence="2" id="KW-0808">Transferase</keyword>
<dbReference type="GO" id="GO:0005794">
    <property type="term" value="C:Golgi apparatus"/>
    <property type="evidence" value="ECO:0007669"/>
    <property type="project" value="TreeGrafter"/>
</dbReference>
<reference evidence="3" key="1">
    <citation type="submission" date="2022-07" db="EMBL/GenBank/DDBJ databases">
        <title>The genome of Lyophyllum shimeji provides insight into the initial evolution of ectomycorrhizal fungal genome.</title>
        <authorList>
            <person name="Kobayashi Y."/>
            <person name="Shibata T."/>
            <person name="Hirakawa H."/>
            <person name="Shigenobu S."/>
            <person name="Nishiyama T."/>
            <person name="Yamada A."/>
            <person name="Hasebe M."/>
            <person name="Kawaguchi M."/>
        </authorList>
    </citation>
    <scope>NUCLEOTIDE SEQUENCE</scope>
    <source>
        <strain evidence="3">AT787</strain>
    </source>
</reference>
<dbReference type="OrthoDB" id="439943at2759"/>
<sequence length="410" mass="47405">MSTSSPFLALRRPRIILLLCVTIVFLVLLFPPARLSQFSEGLRFPGSSNLQHKERPKGVIVMLLPPARLHQAMLTLRNVEERFNRRLKYPYVLFMVEGELEQVTEVQRARIEHITEGRAKFATVLRSQWDLPESLDKSLVEASLQTIGFSHGYRAMCRFYSGELVLPSTVMVLLRGYVERCATPCYFWKHPALVAYDWLWRLDTDIEFHCDVNYDPIERLVENNALYGFVQVSDDADWVQPTLASNVSAFMASIHNPSQSDLLDHHDKTPPAFPEDANLAFVWRGEEGVAKALRGEAGNSDWTHRCMYNNFEISHRSVWESEIYARFFEYLDRTGGFFYERWGDAPIHSFGIAMTLRKDQAFQLKDTGYQHQGWEYHCPAQSPSCTCVQEKNFENFKDRVEGWFDPEGPV</sequence>
<gene>
    <name evidence="3" type="ORF">LshimejAT787_1301650</name>
</gene>
<proteinExistence type="inferred from homology"/>
<protein>
    <submittedName>
        <fullName evidence="3">Glycosyltransferase family 15 protein</fullName>
    </submittedName>
</protein>
<accession>A0A9P3PX90</accession>
<name>A0A9P3PX90_LYOSH</name>
<organism evidence="3 4">
    <name type="scientific">Lyophyllum shimeji</name>
    <name type="common">Hon-shimeji</name>
    <name type="synonym">Tricholoma shimeji</name>
    <dbReference type="NCBI Taxonomy" id="47721"/>
    <lineage>
        <taxon>Eukaryota</taxon>
        <taxon>Fungi</taxon>
        <taxon>Dikarya</taxon>
        <taxon>Basidiomycota</taxon>
        <taxon>Agaricomycotina</taxon>
        <taxon>Agaricomycetes</taxon>
        <taxon>Agaricomycetidae</taxon>
        <taxon>Agaricales</taxon>
        <taxon>Tricholomatineae</taxon>
        <taxon>Lyophyllaceae</taxon>
        <taxon>Lyophyllum</taxon>
    </lineage>
</organism>
<dbReference type="AlphaFoldDB" id="A0A9P3PX90"/>
<evidence type="ECO:0000313" key="4">
    <source>
        <dbReference type="Proteomes" id="UP001063166"/>
    </source>
</evidence>
<evidence type="ECO:0000313" key="3">
    <source>
        <dbReference type="EMBL" id="GLB43264.1"/>
    </source>
</evidence>
<evidence type="ECO:0000256" key="1">
    <source>
        <dbReference type="ARBA" id="ARBA00007677"/>
    </source>
</evidence>
<dbReference type="SUPFAM" id="SSF53448">
    <property type="entry name" value="Nucleotide-diphospho-sugar transferases"/>
    <property type="match status" value="1"/>
</dbReference>
<dbReference type="PANTHER" id="PTHR31121:SF10">
    <property type="entry name" value="MANNOSYLTRANSFERASE KTR2-RELATED"/>
    <property type="match status" value="1"/>
</dbReference>
<comment type="caution">
    <text evidence="3">The sequence shown here is derived from an EMBL/GenBank/DDBJ whole genome shotgun (WGS) entry which is preliminary data.</text>
</comment>
<dbReference type="Pfam" id="PF01793">
    <property type="entry name" value="Glyco_transf_15"/>
    <property type="match status" value="2"/>
</dbReference>
<dbReference type="Gene3D" id="3.90.550.10">
    <property type="entry name" value="Spore Coat Polysaccharide Biosynthesis Protein SpsA, Chain A"/>
    <property type="match status" value="2"/>
</dbReference>
<comment type="similarity">
    <text evidence="1">Belongs to the glycosyltransferase 15 family.</text>
</comment>
<dbReference type="PANTHER" id="PTHR31121">
    <property type="entry name" value="ALPHA-1,2 MANNOSYLTRANSFERASE KTR1"/>
    <property type="match status" value="1"/>
</dbReference>
<dbReference type="GO" id="GO:0000026">
    <property type="term" value="F:alpha-1,2-mannosyltransferase activity"/>
    <property type="evidence" value="ECO:0007669"/>
    <property type="project" value="TreeGrafter"/>
</dbReference>
<keyword evidence="4" id="KW-1185">Reference proteome</keyword>
<dbReference type="Proteomes" id="UP001063166">
    <property type="component" value="Unassembled WGS sequence"/>
</dbReference>
<dbReference type="InterPro" id="IPR029044">
    <property type="entry name" value="Nucleotide-diphossugar_trans"/>
</dbReference>
<dbReference type="EMBL" id="BRPK01000013">
    <property type="protein sequence ID" value="GLB43264.1"/>
    <property type="molecule type" value="Genomic_DNA"/>
</dbReference>
<dbReference type="InterPro" id="IPR002685">
    <property type="entry name" value="Glyco_trans_15"/>
</dbReference>
<dbReference type="GO" id="GO:0016020">
    <property type="term" value="C:membrane"/>
    <property type="evidence" value="ECO:0007669"/>
    <property type="project" value="InterPro"/>
</dbReference>